<sequence>MPTSSQALILHGTSGVLPPIFDRRTSGFLQKVWHPPPAWLDLFQPVATGYYNNRLAHSKDADTIIKKRVLGKPRLILGRSGSAPNLTSLQDIASILRVRGLRGSIPSEAGGLDWKISLMDPFYERTSKLRPPFRESPLSIFKHKNRELSKPISETARFLYTHANAREAEKENVEQISYVKFNSNVNGNSFAHTDDSREADYFRLVPSGFTSYSGHVTFRVEKCAKSTDGTSFRLRHVPSNGADEYILVAPEGYACADIRLVYSPDDDGKFVLLQEEENGEFKAVEVDPIETLKLPLTNESAKQRNIRKRSYESGVFNETKSGFENYEDNVWNRNGRSAKHISDRRPSSYAQALYGNNKSAHNGRRIAFDDSTDSTNHTEEKWSLPDIRISKSARLGNNQQSPIQHVTEAQIVGYLDDKSPTFLQGRRSPSVSDIDNEDYMETLRNESPEMYNKLLNLGFRRTRKEQVDSTIKAHQVAKDAERRIVASEWKTSDFDQWSRTTSVPTASQKQLEDGILKKLKQSVQDREEGHDEVKLKEACKQWKKKKIATIRMRRELPPKDPYSVVVRMNVSPTHQTLKKLIESETLCTVIGLQYDPISVHTSNPSSKNQWIIRFEDTDTCKRVVLSGLNIDSVKYSVRHFDDVMREEHEAYKFCNLVNSLINRKQKSKSKSRKNMSTTTHTQTAVLA</sequence>
<dbReference type="AlphaFoldDB" id="A0A9D4D4R0"/>
<evidence type="ECO:0000256" key="1">
    <source>
        <dbReference type="SAM" id="MobiDB-lite"/>
    </source>
</evidence>
<name>A0A9D4D4R0_DREPO</name>
<accession>A0A9D4D4R0</accession>
<reference evidence="2" key="2">
    <citation type="submission" date="2020-11" db="EMBL/GenBank/DDBJ databases">
        <authorList>
            <person name="McCartney M.A."/>
            <person name="Auch B."/>
            <person name="Kono T."/>
            <person name="Mallez S."/>
            <person name="Becker A."/>
            <person name="Gohl D.M."/>
            <person name="Silverstein K.A.T."/>
            <person name="Koren S."/>
            <person name="Bechman K.B."/>
            <person name="Herman A."/>
            <person name="Abrahante J.E."/>
            <person name="Garbe J."/>
        </authorList>
    </citation>
    <scope>NUCLEOTIDE SEQUENCE</scope>
    <source>
        <strain evidence="2">Duluth1</strain>
        <tissue evidence="2">Whole animal</tissue>
    </source>
</reference>
<comment type="caution">
    <text evidence="2">The sequence shown here is derived from an EMBL/GenBank/DDBJ whole genome shotgun (WGS) entry which is preliminary data.</text>
</comment>
<feature type="compositionally biased region" description="Polar residues" evidence="1">
    <location>
        <begin position="674"/>
        <end position="687"/>
    </location>
</feature>
<dbReference type="Proteomes" id="UP000828390">
    <property type="component" value="Unassembled WGS sequence"/>
</dbReference>
<reference evidence="2" key="1">
    <citation type="journal article" date="2019" name="bioRxiv">
        <title>The Genome of the Zebra Mussel, Dreissena polymorpha: A Resource for Invasive Species Research.</title>
        <authorList>
            <person name="McCartney M.A."/>
            <person name="Auch B."/>
            <person name="Kono T."/>
            <person name="Mallez S."/>
            <person name="Zhang Y."/>
            <person name="Obille A."/>
            <person name="Becker A."/>
            <person name="Abrahante J.E."/>
            <person name="Garbe J."/>
            <person name="Badalamenti J.P."/>
            <person name="Herman A."/>
            <person name="Mangelson H."/>
            <person name="Liachko I."/>
            <person name="Sullivan S."/>
            <person name="Sone E.D."/>
            <person name="Koren S."/>
            <person name="Silverstein K.A.T."/>
            <person name="Beckman K.B."/>
            <person name="Gohl D.M."/>
        </authorList>
    </citation>
    <scope>NUCLEOTIDE SEQUENCE</scope>
    <source>
        <strain evidence="2">Duluth1</strain>
        <tissue evidence="2">Whole animal</tissue>
    </source>
</reference>
<evidence type="ECO:0000313" key="3">
    <source>
        <dbReference type="Proteomes" id="UP000828390"/>
    </source>
</evidence>
<dbReference type="OrthoDB" id="6076093at2759"/>
<keyword evidence="3" id="KW-1185">Reference proteome</keyword>
<proteinExistence type="predicted"/>
<organism evidence="2 3">
    <name type="scientific">Dreissena polymorpha</name>
    <name type="common">Zebra mussel</name>
    <name type="synonym">Mytilus polymorpha</name>
    <dbReference type="NCBI Taxonomy" id="45954"/>
    <lineage>
        <taxon>Eukaryota</taxon>
        <taxon>Metazoa</taxon>
        <taxon>Spiralia</taxon>
        <taxon>Lophotrochozoa</taxon>
        <taxon>Mollusca</taxon>
        <taxon>Bivalvia</taxon>
        <taxon>Autobranchia</taxon>
        <taxon>Heteroconchia</taxon>
        <taxon>Euheterodonta</taxon>
        <taxon>Imparidentia</taxon>
        <taxon>Neoheterodontei</taxon>
        <taxon>Myida</taxon>
        <taxon>Dreissenoidea</taxon>
        <taxon>Dreissenidae</taxon>
        <taxon>Dreissena</taxon>
    </lineage>
</organism>
<gene>
    <name evidence="2" type="ORF">DPMN_044761</name>
</gene>
<protein>
    <submittedName>
        <fullName evidence="2">Uncharacterized protein</fullName>
    </submittedName>
</protein>
<feature type="compositionally biased region" description="Basic residues" evidence="1">
    <location>
        <begin position="664"/>
        <end position="673"/>
    </location>
</feature>
<evidence type="ECO:0000313" key="2">
    <source>
        <dbReference type="EMBL" id="KAH3738134.1"/>
    </source>
</evidence>
<feature type="region of interest" description="Disordered" evidence="1">
    <location>
        <begin position="664"/>
        <end position="687"/>
    </location>
</feature>
<dbReference type="EMBL" id="JAIWYP010000011">
    <property type="protein sequence ID" value="KAH3738134.1"/>
    <property type="molecule type" value="Genomic_DNA"/>
</dbReference>